<dbReference type="InterPro" id="IPR050317">
    <property type="entry name" value="Plant_Fungal_Acyltransferase"/>
</dbReference>
<dbReference type="PANTHER" id="PTHR31642">
    <property type="entry name" value="TRICHOTHECENE 3-O-ACETYLTRANSFERASE"/>
    <property type="match status" value="1"/>
</dbReference>
<accession>A0A835VAA8</accession>
<keyword evidence="2" id="KW-0808">Transferase</keyword>
<protein>
    <submittedName>
        <fullName evidence="4">Uncharacterized protein</fullName>
    </submittedName>
</protein>
<sequence length="458" mass="50296">MEGHGRYSLINLAPEAKEASMVAGQREYTVRISRKETVAAALPMQEHWLPLSNLDLLLPPLDVGVFFCYTKPTPAANDTRPSTFSAVLKVLKASLAKALITYYPFAGELVTNSSGEPELLCNNRGVDFIEAHAEVDLAELDFHDADQGLEKLIPEKKHGVLTIQATEMTCGGMVLGCKFDHRVADAYSFNMFLVGWAEMAAAKPASVHPSFRRSLLDARRPLHVDPTIDHFFVPVSTLPPPQTEPLYNCVNRIYYIDAADVERLQVMAGSGRTKLEAFAAYLWKLVGRATPAQMGLVVDGRRRLGPVMDGYFGNVLSIPYAEMAVGAMTMEEVAAAVHGMVEEAASEGHFRGLVDWVEAMRPDMAVARVYAEEGLSVVVSSGRGFPVREVEFGWGKAVMGSYHFPWKGEAGYVMPMPSAKGNGDWLVYAHIAREVVDAIDAEAGNVLRRVSAEYLWLK</sequence>
<dbReference type="Proteomes" id="UP000636800">
    <property type="component" value="Chromosome 2"/>
</dbReference>
<name>A0A835VAA8_VANPL</name>
<dbReference type="Pfam" id="PF02458">
    <property type="entry name" value="Transferase"/>
    <property type="match status" value="1"/>
</dbReference>
<reference evidence="4 5" key="1">
    <citation type="journal article" date="2020" name="Nat. Food">
        <title>A phased Vanilla planifolia genome enables genetic improvement of flavour and production.</title>
        <authorList>
            <person name="Hasing T."/>
            <person name="Tang H."/>
            <person name="Brym M."/>
            <person name="Khazi F."/>
            <person name="Huang T."/>
            <person name="Chambers A.H."/>
        </authorList>
    </citation>
    <scope>NUCLEOTIDE SEQUENCE [LARGE SCALE GENOMIC DNA]</scope>
    <source>
        <tissue evidence="4">Leaf</tissue>
    </source>
</reference>
<evidence type="ECO:0000256" key="2">
    <source>
        <dbReference type="ARBA" id="ARBA00022679"/>
    </source>
</evidence>
<keyword evidence="3" id="KW-0012">Acyltransferase</keyword>
<dbReference type="EMBL" id="JADCNL010000002">
    <property type="protein sequence ID" value="KAG0491317.1"/>
    <property type="molecule type" value="Genomic_DNA"/>
</dbReference>
<dbReference type="AlphaFoldDB" id="A0A835VAA8"/>
<evidence type="ECO:0000313" key="4">
    <source>
        <dbReference type="EMBL" id="KAG0491317.1"/>
    </source>
</evidence>
<evidence type="ECO:0000256" key="1">
    <source>
        <dbReference type="ARBA" id="ARBA00009861"/>
    </source>
</evidence>
<comment type="caution">
    <text evidence="4">The sequence shown here is derived from an EMBL/GenBank/DDBJ whole genome shotgun (WGS) entry which is preliminary data.</text>
</comment>
<dbReference type="GO" id="GO:0016747">
    <property type="term" value="F:acyltransferase activity, transferring groups other than amino-acyl groups"/>
    <property type="evidence" value="ECO:0007669"/>
    <property type="project" value="TreeGrafter"/>
</dbReference>
<evidence type="ECO:0000313" key="5">
    <source>
        <dbReference type="Proteomes" id="UP000636800"/>
    </source>
</evidence>
<proteinExistence type="inferred from homology"/>
<dbReference type="PANTHER" id="PTHR31642:SF266">
    <property type="entry name" value="HXXXD-TYPE ACYL-TRANSFERASE FAMILY PROTEIN"/>
    <property type="match status" value="1"/>
</dbReference>
<organism evidence="4 5">
    <name type="scientific">Vanilla planifolia</name>
    <name type="common">Vanilla</name>
    <dbReference type="NCBI Taxonomy" id="51239"/>
    <lineage>
        <taxon>Eukaryota</taxon>
        <taxon>Viridiplantae</taxon>
        <taxon>Streptophyta</taxon>
        <taxon>Embryophyta</taxon>
        <taxon>Tracheophyta</taxon>
        <taxon>Spermatophyta</taxon>
        <taxon>Magnoliopsida</taxon>
        <taxon>Liliopsida</taxon>
        <taxon>Asparagales</taxon>
        <taxon>Orchidaceae</taxon>
        <taxon>Vanilloideae</taxon>
        <taxon>Vanilleae</taxon>
        <taxon>Vanilla</taxon>
    </lineage>
</organism>
<comment type="similarity">
    <text evidence="1">Belongs to the plant acyltransferase family.</text>
</comment>
<gene>
    <name evidence="4" type="ORF">HPP92_004715</name>
</gene>
<dbReference type="Gene3D" id="3.30.559.10">
    <property type="entry name" value="Chloramphenicol acetyltransferase-like domain"/>
    <property type="match status" value="2"/>
</dbReference>
<evidence type="ECO:0000256" key="3">
    <source>
        <dbReference type="ARBA" id="ARBA00023315"/>
    </source>
</evidence>
<keyword evidence="5" id="KW-1185">Reference proteome</keyword>
<dbReference type="InterPro" id="IPR023213">
    <property type="entry name" value="CAT-like_dom_sf"/>
</dbReference>